<name>A0ABT9VAK7_9BACL</name>
<dbReference type="Pfam" id="PF13302">
    <property type="entry name" value="Acetyltransf_3"/>
    <property type="match status" value="1"/>
</dbReference>
<dbReference type="InterPro" id="IPR016181">
    <property type="entry name" value="Acyl_CoA_acyltransferase"/>
</dbReference>
<evidence type="ECO:0000259" key="1">
    <source>
        <dbReference type="PROSITE" id="PS51186"/>
    </source>
</evidence>
<dbReference type="InterPro" id="IPR051531">
    <property type="entry name" value="N-acetyltransferase"/>
</dbReference>
<dbReference type="SUPFAM" id="SSF55729">
    <property type="entry name" value="Acyl-CoA N-acyltransferases (Nat)"/>
    <property type="match status" value="1"/>
</dbReference>
<protein>
    <submittedName>
        <fullName evidence="2">Ribosomal-protein-alanine N-acetyltransferase</fullName>
        <ecNumber evidence="2">2.3.1.267</ecNumber>
    </submittedName>
</protein>
<feature type="domain" description="N-acetyltransferase" evidence="1">
    <location>
        <begin position="30"/>
        <end position="183"/>
    </location>
</feature>
<organism evidence="2 3">
    <name type="scientific">Anoxybacillus andreesenii</name>
    <dbReference type="NCBI Taxonomy" id="1325932"/>
    <lineage>
        <taxon>Bacteria</taxon>
        <taxon>Bacillati</taxon>
        <taxon>Bacillota</taxon>
        <taxon>Bacilli</taxon>
        <taxon>Bacillales</taxon>
        <taxon>Anoxybacillaceae</taxon>
        <taxon>Anoxybacillus</taxon>
    </lineage>
</organism>
<comment type="caution">
    <text evidence="2">The sequence shown here is derived from an EMBL/GenBank/DDBJ whole genome shotgun (WGS) entry which is preliminary data.</text>
</comment>
<keyword evidence="3" id="KW-1185">Reference proteome</keyword>
<dbReference type="Gene3D" id="3.40.630.30">
    <property type="match status" value="1"/>
</dbReference>
<dbReference type="EC" id="2.3.1.267" evidence="2"/>
<dbReference type="EMBL" id="JAUSTU010000054">
    <property type="protein sequence ID" value="MDQ0157988.1"/>
    <property type="molecule type" value="Genomic_DNA"/>
</dbReference>
<dbReference type="CDD" id="cd04301">
    <property type="entry name" value="NAT_SF"/>
    <property type="match status" value="1"/>
</dbReference>
<accession>A0ABT9VAK7</accession>
<dbReference type="GO" id="GO:0008999">
    <property type="term" value="F:protein-N-terminal-alanine acetyltransferase activity"/>
    <property type="evidence" value="ECO:0007669"/>
    <property type="project" value="UniProtKB-EC"/>
</dbReference>
<dbReference type="InterPro" id="IPR000182">
    <property type="entry name" value="GNAT_dom"/>
</dbReference>
<keyword evidence="2" id="KW-0808">Transferase</keyword>
<dbReference type="PANTHER" id="PTHR43792">
    <property type="entry name" value="GNAT FAMILY, PUTATIVE (AFU_ORTHOLOGUE AFUA_3G00765)-RELATED-RELATED"/>
    <property type="match status" value="1"/>
</dbReference>
<dbReference type="PANTHER" id="PTHR43792:SF9">
    <property type="entry name" value="RIBOSOMAL-PROTEIN-ALANINE ACETYLTRANSFERASE"/>
    <property type="match status" value="1"/>
</dbReference>
<dbReference type="Proteomes" id="UP001231362">
    <property type="component" value="Unassembled WGS sequence"/>
</dbReference>
<evidence type="ECO:0000313" key="2">
    <source>
        <dbReference type="EMBL" id="MDQ0157988.1"/>
    </source>
</evidence>
<keyword evidence="2" id="KW-0012">Acyltransferase</keyword>
<sequence length="187" mass="22090">MTWNEAFETFPVLETARLRLRNLEVTDAPSIFRYFSMDKVMEYYDLETFTSQQQAIDLIEGLLFRYETGRQIRWGITLKDDNVIIGSCGFHALEEQHLKVEIGYDLHPDYWSKGIMTEVIQKVVDFGFRVMELNRIEAFYDPMNIASRKVLEKNGFQYEGTLRKRFLNKGKFVDAVLSSLLREEYLE</sequence>
<evidence type="ECO:0000313" key="3">
    <source>
        <dbReference type="Proteomes" id="UP001231362"/>
    </source>
</evidence>
<dbReference type="RefSeq" id="WP_307152413.1">
    <property type="nucleotide sequence ID" value="NZ_JAUSTU010000054.1"/>
</dbReference>
<gene>
    <name evidence="2" type="ORF">J2S07_004361</name>
</gene>
<reference evidence="2 3" key="1">
    <citation type="submission" date="2023-07" db="EMBL/GenBank/DDBJ databases">
        <title>Genomic Encyclopedia of Type Strains, Phase IV (KMG-IV): sequencing the most valuable type-strain genomes for metagenomic binning, comparative biology and taxonomic classification.</title>
        <authorList>
            <person name="Goeker M."/>
        </authorList>
    </citation>
    <scope>NUCLEOTIDE SEQUENCE [LARGE SCALE GENOMIC DNA]</scope>
    <source>
        <strain evidence="2 3">DSM 23948</strain>
    </source>
</reference>
<proteinExistence type="predicted"/>
<dbReference type="PROSITE" id="PS51186">
    <property type="entry name" value="GNAT"/>
    <property type="match status" value="1"/>
</dbReference>